<feature type="compositionally biased region" description="Low complexity" evidence="7">
    <location>
        <begin position="259"/>
        <end position="268"/>
    </location>
</feature>
<reference evidence="9 10" key="1">
    <citation type="journal article" date="2011" name="Science">
        <title>The Selaginella genome identifies genetic changes associated with the evolution of vascular plants.</title>
        <authorList>
            <person name="Banks J.A."/>
            <person name="Nishiyama T."/>
            <person name="Hasebe M."/>
            <person name="Bowman J.L."/>
            <person name="Gribskov M."/>
            <person name="dePamphilis C."/>
            <person name="Albert V.A."/>
            <person name="Aono N."/>
            <person name="Aoyama T."/>
            <person name="Ambrose B.A."/>
            <person name="Ashton N.W."/>
            <person name="Axtell M.J."/>
            <person name="Barker E."/>
            <person name="Barker M.S."/>
            <person name="Bennetzen J.L."/>
            <person name="Bonawitz N.D."/>
            <person name="Chapple C."/>
            <person name="Cheng C."/>
            <person name="Correa L.G."/>
            <person name="Dacre M."/>
            <person name="DeBarry J."/>
            <person name="Dreyer I."/>
            <person name="Elias M."/>
            <person name="Engstrom E.M."/>
            <person name="Estelle M."/>
            <person name="Feng L."/>
            <person name="Finet C."/>
            <person name="Floyd S.K."/>
            <person name="Frommer W.B."/>
            <person name="Fujita T."/>
            <person name="Gramzow L."/>
            <person name="Gutensohn M."/>
            <person name="Harholt J."/>
            <person name="Hattori M."/>
            <person name="Heyl A."/>
            <person name="Hirai T."/>
            <person name="Hiwatashi Y."/>
            <person name="Ishikawa M."/>
            <person name="Iwata M."/>
            <person name="Karol K.G."/>
            <person name="Koehler B."/>
            <person name="Kolukisaoglu U."/>
            <person name="Kubo M."/>
            <person name="Kurata T."/>
            <person name="Lalonde S."/>
            <person name="Li K."/>
            <person name="Li Y."/>
            <person name="Litt A."/>
            <person name="Lyons E."/>
            <person name="Manning G."/>
            <person name="Maruyama T."/>
            <person name="Michael T.P."/>
            <person name="Mikami K."/>
            <person name="Miyazaki S."/>
            <person name="Morinaga S."/>
            <person name="Murata T."/>
            <person name="Mueller-Roeber B."/>
            <person name="Nelson D.R."/>
            <person name="Obara M."/>
            <person name="Oguri Y."/>
            <person name="Olmstead R.G."/>
            <person name="Onodera N."/>
            <person name="Petersen B.L."/>
            <person name="Pils B."/>
            <person name="Prigge M."/>
            <person name="Rensing S.A."/>
            <person name="Riano-Pachon D.M."/>
            <person name="Roberts A.W."/>
            <person name="Sato Y."/>
            <person name="Scheller H.V."/>
            <person name="Schulz B."/>
            <person name="Schulz C."/>
            <person name="Shakirov E.V."/>
            <person name="Shibagaki N."/>
            <person name="Shinohara N."/>
            <person name="Shippen D.E."/>
            <person name="Soerensen I."/>
            <person name="Sotooka R."/>
            <person name="Sugimoto N."/>
            <person name="Sugita M."/>
            <person name="Sumikawa N."/>
            <person name="Tanurdzic M."/>
            <person name="Theissen G."/>
            <person name="Ulvskov P."/>
            <person name="Wakazuki S."/>
            <person name="Weng J.K."/>
            <person name="Willats W.W."/>
            <person name="Wipf D."/>
            <person name="Wolf P.G."/>
            <person name="Yang L."/>
            <person name="Zimmer A.D."/>
            <person name="Zhu Q."/>
            <person name="Mitros T."/>
            <person name="Hellsten U."/>
            <person name="Loque D."/>
            <person name="Otillar R."/>
            <person name="Salamov A."/>
            <person name="Schmutz J."/>
            <person name="Shapiro H."/>
            <person name="Lindquist E."/>
            <person name="Lucas S."/>
            <person name="Rokhsar D."/>
            <person name="Grigoriev I.V."/>
        </authorList>
    </citation>
    <scope>NUCLEOTIDE SEQUENCE [LARGE SCALE GENOMIC DNA]</scope>
</reference>
<dbReference type="InterPro" id="IPR013083">
    <property type="entry name" value="Znf_RING/FYVE/PHD"/>
</dbReference>
<evidence type="ECO:0000256" key="3">
    <source>
        <dbReference type="ARBA" id="ARBA00022723"/>
    </source>
</evidence>
<dbReference type="InterPro" id="IPR017907">
    <property type="entry name" value="Znf_RING_CS"/>
</dbReference>
<feature type="compositionally biased region" description="Polar residues" evidence="7">
    <location>
        <begin position="199"/>
        <end position="210"/>
    </location>
</feature>
<evidence type="ECO:0000313" key="10">
    <source>
        <dbReference type="Proteomes" id="UP000001514"/>
    </source>
</evidence>
<feature type="compositionally biased region" description="Low complexity" evidence="7">
    <location>
        <begin position="926"/>
        <end position="935"/>
    </location>
</feature>
<dbReference type="PROSITE" id="PS50089">
    <property type="entry name" value="ZF_RING_2"/>
    <property type="match status" value="1"/>
</dbReference>
<feature type="region of interest" description="Disordered" evidence="7">
    <location>
        <begin position="896"/>
        <end position="935"/>
    </location>
</feature>
<evidence type="ECO:0000256" key="4">
    <source>
        <dbReference type="ARBA" id="ARBA00022771"/>
    </source>
</evidence>
<dbReference type="KEGG" id="smo:SELMODRAFT_442720"/>
<evidence type="ECO:0000256" key="7">
    <source>
        <dbReference type="SAM" id="MobiDB-lite"/>
    </source>
</evidence>
<evidence type="ECO:0000256" key="1">
    <source>
        <dbReference type="ARBA" id="ARBA00004496"/>
    </source>
</evidence>
<protein>
    <recommendedName>
        <fullName evidence="8">RING-type domain-containing protein</fullName>
    </recommendedName>
</protein>
<proteinExistence type="predicted"/>
<dbReference type="GO" id="GO:0008270">
    <property type="term" value="F:zinc ion binding"/>
    <property type="evidence" value="ECO:0007669"/>
    <property type="project" value="UniProtKB-KW"/>
</dbReference>
<dbReference type="GO" id="GO:0000976">
    <property type="term" value="F:transcription cis-regulatory region binding"/>
    <property type="evidence" value="ECO:0000318"/>
    <property type="project" value="GO_Central"/>
</dbReference>
<dbReference type="GO" id="GO:0005737">
    <property type="term" value="C:cytoplasm"/>
    <property type="evidence" value="ECO:0007669"/>
    <property type="project" value="UniProtKB-SubCell"/>
</dbReference>
<dbReference type="STRING" id="88036.D8RVJ3"/>
<dbReference type="EMBL" id="GL377591">
    <property type="protein sequence ID" value="EFJ23782.1"/>
    <property type="molecule type" value="Genomic_DNA"/>
</dbReference>
<feature type="region of interest" description="Disordered" evidence="7">
    <location>
        <begin position="632"/>
        <end position="696"/>
    </location>
</feature>
<accession>D8RVJ3</accession>
<dbReference type="SUPFAM" id="SSF57850">
    <property type="entry name" value="RING/U-box"/>
    <property type="match status" value="1"/>
</dbReference>
<dbReference type="CDD" id="cd16536">
    <property type="entry name" value="RING-HC_RNF10"/>
    <property type="match status" value="1"/>
</dbReference>
<keyword evidence="10" id="KW-1185">Reference proteome</keyword>
<feature type="region of interest" description="Disordered" evidence="7">
    <location>
        <begin position="330"/>
        <end position="358"/>
    </location>
</feature>
<dbReference type="Proteomes" id="UP000001514">
    <property type="component" value="Unassembled WGS sequence"/>
</dbReference>
<dbReference type="Gramene" id="EFJ23782">
    <property type="protein sequence ID" value="EFJ23782"/>
    <property type="gene ID" value="SELMODRAFT_442720"/>
</dbReference>
<dbReference type="SMART" id="SM00184">
    <property type="entry name" value="RING"/>
    <property type="match status" value="1"/>
</dbReference>
<dbReference type="PANTHER" id="PTHR12983:SF9">
    <property type="entry name" value="E3 UBIQUITIN-PROTEIN LIGASE RNF10"/>
    <property type="match status" value="1"/>
</dbReference>
<dbReference type="GO" id="GO:0045944">
    <property type="term" value="P:positive regulation of transcription by RNA polymerase II"/>
    <property type="evidence" value="ECO:0000318"/>
    <property type="project" value="GO_Central"/>
</dbReference>
<dbReference type="eggNOG" id="KOG2164">
    <property type="taxonomic scope" value="Eukaryota"/>
</dbReference>
<dbReference type="FunCoup" id="D8RVJ3">
    <property type="interactions" value="4794"/>
</dbReference>
<organism evidence="10">
    <name type="scientific">Selaginella moellendorffii</name>
    <name type="common">Spikemoss</name>
    <dbReference type="NCBI Taxonomy" id="88036"/>
    <lineage>
        <taxon>Eukaryota</taxon>
        <taxon>Viridiplantae</taxon>
        <taxon>Streptophyta</taxon>
        <taxon>Embryophyta</taxon>
        <taxon>Tracheophyta</taxon>
        <taxon>Lycopodiopsida</taxon>
        <taxon>Selaginellales</taxon>
        <taxon>Selaginellaceae</taxon>
        <taxon>Selaginella</taxon>
    </lineage>
</organism>
<feature type="compositionally biased region" description="Basic and acidic residues" evidence="7">
    <location>
        <begin position="669"/>
        <end position="690"/>
    </location>
</feature>
<feature type="region of interest" description="Disordered" evidence="7">
    <location>
        <begin position="251"/>
        <end position="297"/>
    </location>
</feature>
<dbReference type="Pfam" id="PF00097">
    <property type="entry name" value="zf-C3HC4"/>
    <property type="match status" value="1"/>
</dbReference>
<dbReference type="HOGENOM" id="CLU_011729_0_0_1"/>
<dbReference type="PROSITE" id="PS00518">
    <property type="entry name" value="ZF_RING_1"/>
    <property type="match status" value="1"/>
</dbReference>
<keyword evidence="4 6" id="KW-0863">Zinc-finger</keyword>
<sequence>MSPSWVAIRALPNLGDLQRTSCRHSRVHRDASEDPRRFASTLWIGLHTRLLMRHRPNWRLCEKTCRHEAQGRGGWEEAVMPIAGARLEGKEQAASRSRQPEEFKLKTVTGRCKMDCTDRTARTAECTVRSAECTVRIAECTILTTEWALVFASTVAFEIERVMKVMNLWRSRCYYLRANAVEFSYHKYSASSTFMSSVPTPASGSTLSHRQFSEDAQSHGTAKLPAGAAAGASCPEHETSKIRALNPLAREFVPVEEGSPSSRSPTKRTSSREGFPSAPRNFSDHDAAATSSEANSGVKENWVESGMPHKQSQKLQEVTGGLSAALKVPQAGKSSLKMGHEFTSSQHSTQPSSSRRGQTWNANHLLNFHYDPIVRPSPRPPQRRQHQKVQAYDKELFLQANFRFLVSDFGDYLENSTDPDKMLEWEDIAIVELSSSVAIQCPICLESPPLCPQITSCGHVFCFPCILRYFSDADHKTHVKKCPLCFGMTSPKELRTVYIHNVKEHRPGDNVGFTLLTRDKGSVIPFKRNESRGSPAYTKDGRCHLYSKFTLTCDVEMTTNNAVSELTAWAERAQSGDDEDIEQLPFVFAAIDELKSRKAAWDEHRTLEFISSSPSVRQRIMAQVKAGITKLPGEDFESSSSAGKHHEKQEVLEPSPPKQEGVYHINPFTDERELVDVDKKPKSKDLHQEDAPEDWESITSPVKTATYKDAKDAKHEETDSYSFYQAADGQLVILHPLTMKCLVHHYGSYTSLPSRVEGKILEMEAMIQTELSRKRYRYLSHLPLTSTFQLCEVDLSKILPSSSLSPFKDELHAREVRRQRRLKQDKMLKSAGQRLEEKVVPPSPADYIAIMNALHEDEVPNDSEFVAASTAPVPASSPPVDERRLFSRVAKLGFASGHDAPDLTNDGLSSNRPPIQQQSPWNQKQAPAGSSSGGASLSFADAIQRKVEKKTPEAPSRGAARKGKVLLSTGSGRKTDSALLKSLHPDFNYRYNKNKLFSKLKSVTLSKLPTM</sequence>
<gene>
    <name evidence="9" type="ORF">SELMODRAFT_442720</name>
</gene>
<feature type="domain" description="RING-type" evidence="8">
    <location>
        <begin position="441"/>
        <end position="485"/>
    </location>
</feature>
<evidence type="ECO:0000259" key="8">
    <source>
        <dbReference type="PROSITE" id="PS50089"/>
    </source>
</evidence>
<keyword evidence="3" id="KW-0479">Metal-binding</keyword>
<feature type="compositionally biased region" description="Low complexity" evidence="7">
    <location>
        <begin position="343"/>
        <end position="354"/>
    </location>
</feature>
<feature type="region of interest" description="Disordered" evidence="7">
    <location>
        <begin position="199"/>
        <end position="238"/>
    </location>
</feature>
<evidence type="ECO:0000256" key="2">
    <source>
        <dbReference type="ARBA" id="ARBA00022490"/>
    </source>
</evidence>
<name>D8RVJ3_SELML</name>
<evidence type="ECO:0000256" key="6">
    <source>
        <dbReference type="PROSITE-ProRule" id="PRU00175"/>
    </source>
</evidence>
<dbReference type="PANTHER" id="PTHR12983">
    <property type="entry name" value="RING FINGER 10 FAMILY MEMBER"/>
    <property type="match status" value="1"/>
</dbReference>
<comment type="subcellular location">
    <subcellularLocation>
        <location evidence="1">Cytoplasm</location>
    </subcellularLocation>
</comment>
<dbReference type="InParanoid" id="D8RVJ3"/>
<dbReference type="InterPro" id="IPR018957">
    <property type="entry name" value="Znf_C3HC4_RING-type"/>
</dbReference>
<evidence type="ECO:0000256" key="5">
    <source>
        <dbReference type="ARBA" id="ARBA00022833"/>
    </source>
</evidence>
<keyword evidence="5" id="KW-0862">Zinc</keyword>
<keyword evidence="2" id="KW-0963">Cytoplasm</keyword>
<dbReference type="InterPro" id="IPR001841">
    <property type="entry name" value="Znf_RING"/>
</dbReference>
<dbReference type="Gene3D" id="3.30.40.10">
    <property type="entry name" value="Zinc/RING finger domain, C3HC4 (zinc finger)"/>
    <property type="match status" value="1"/>
</dbReference>
<dbReference type="AlphaFoldDB" id="D8RVJ3"/>
<dbReference type="InterPro" id="IPR039739">
    <property type="entry name" value="MAG2/RNF10"/>
</dbReference>
<feature type="compositionally biased region" description="Polar residues" evidence="7">
    <location>
        <begin position="906"/>
        <end position="925"/>
    </location>
</feature>
<evidence type="ECO:0000313" key="9">
    <source>
        <dbReference type="EMBL" id="EFJ23782.1"/>
    </source>
</evidence>